<feature type="domain" description="HTH tetR-type" evidence="4">
    <location>
        <begin position="8"/>
        <end position="68"/>
    </location>
</feature>
<dbReference type="InterPro" id="IPR009057">
    <property type="entry name" value="Homeodomain-like_sf"/>
</dbReference>
<evidence type="ECO:0000256" key="3">
    <source>
        <dbReference type="PROSITE-ProRule" id="PRU00335"/>
    </source>
</evidence>
<dbReference type="PANTHER" id="PTHR43479:SF7">
    <property type="entry name" value="TETR-FAMILY TRANSCRIPTIONAL REGULATOR"/>
    <property type="match status" value="1"/>
</dbReference>
<dbReference type="Pfam" id="PF00440">
    <property type="entry name" value="TetR_N"/>
    <property type="match status" value="1"/>
</dbReference>
<evidence type="ECO:0000256" key="1">
    <source>
        <dbReference type="ARBA" id="ARBA00022491"/>
    </source>
</evidence>
<dbReference type="Pfam" id="PF14278">
    <property type="entry name" value="TetR_C_8"/>
    <property type="match status" value="1"/>
</dbReference>
<evidence type="ECO:0000313" key="6">
    <source>
        <dbReference type="Proteomes" id="UP001275436"/>
    </source>
</evidence>
<accession>A0ABQ5TII4</accession>
<gene>
    <name evidence="5" type="ORF">MACH08_12270</name>
</gene>
<reference evidence="5 6" key="1">
    <citation type="submission" date="2023-02" db="EMBL/GenBank/DDBJ databases">
        <title>Oceanobacillus kimchii IFOP_LL358 isolated form Alexandrium catenella lab strain.</title>
        <authorList>
            <person name="Gajardo G."/>
            <person name="Ueki S."/>
            <person name="Maruyama F."/>
        </authorList>
    </citation>
    <scope>NUCLEOTIDE SEQUENCE [LARGE SCALE GENOMIC DNA]</scope>
    <source>
        <strain evidence="5 6">IFOP_LL358</strain>
    </source>
</reference>
<sequence>MKKDLRIIKTEKNIRTALFSLLKSKSLEDITVSELCRKANVNRGTFYLHYGNIQEVFKQTFEEIVEDLKISYDEPYKQTNDNINQLDANMIRIFDHVKRHQNFYEIVFNERIPMTYYYSVFDRIRLLMSYSIEKPLKTITNINKDYLLSYQTNAILGLLIQWHRKNYETPVDELNQQLLKIINFPS</sequence>
<dbReference type="InterPro" id="IPR039532">
    <property type="entry name" value="TetR_C_Firmicutes"/>
</dbReference>
<proteinExistence type="predicted"/>
<dbReference type="InterPro" id="IPR001647">
    <property type="entry name" value="HTH_TetR"/>
</dbReference>
<dbReference type="PROSITE" id="PS50977">
    <property type="entry name" value="HTH_TETR_2"/>
    <property type="match status" value="1"/>
</dbReference>
<evidence type="ECO:0000259" key="4">
    <source>
        <dbReference type="PROSITE" id="PS50977"/>
    </source>
</evidence>
<organism evidence="5 6">
    <name type="scientific">Oceanobacillus kimchii</name>
    <dbReference type="NCBI Taxonomy" id="746691"/>
    <lineage>
        <taxon>Bacteria</taxon>
        <taxon>Bacillati</taxon>
        <taxon>Bacillota</taxon>
        <taxon>Bacilli</taxon>
        <taxon>Bacillales</taxon>
        <taxon>Bacillaceae</taxon>
        <taxon>Oceanobacillus</taxon>
    </lineage>
</organism>
<name>A0ABQ5TII4_9BACI</name>
<keyword evidence="2 3" id="KW-0238">DNA-binding</keyword>
<comment type="caution">
    <text evidence="5">The sequence shown here is derived from an EMBL/GenBank/DDBJ whole genome shotgun (WGS) entry which is preliminary data.</text>
</comment>
<keyword evidence="6" id="KW-1185">Reference proteome</keyword>
<dbReference type="PANTHER" id="PTHR43479">
    <property type="entry name" value="ACREF/ENVCD OPERON REPRESSOR-RELATED"/>
    <property type="match status" value="1"/>
</dbReference>
<protein>
    <submittedName>
        <fullName evidence="5">TetR family transcriptional regulator</fullName>
    </submittedName>
</protein>
<feature type="DNA-binding region" description="H-T-H motif" evidence="3">
    <location>
        <begin position="31"/>
        <end position="50"/>
    </location>
</feature>
<dbReference type="InterPro" id="IPR050624">
    <property type="entry name" value="HTH-type_Tx_Regulator"/>
</dbReference>
<dbReference type="EMBL" id="BSKO01000001">
    <property type="protein sequence ID" value="GLO65443.1"/>
    <property type="molecule type" value="Genomic_DNA"/>
</dbReference>
<evidence type="ECO:0000256" key="2">
    <source>
        <dbReference type="ARBA" id="ARBA00023125"/>
    </source>
</evidence>
<dbReference type="Proteomes" id="UP001275436">
    <property type="component" value="Unassembled WGS sequence"/>
</dbReference>
<evidence type="ECO:0000313" key="5">
    <source>
        <dbReference type="EMBL" id="GLO65443.1"/>
    </source>
</evidence>
<keyword evidence="1" id="KW-0678">Repressor</keyword>
<dbReference type="SUPFAM" id="SSF46689">
    <property type="entry name" value="Homeodomain-like"/>
    <property type="match status" value="1"/>
</dbReference>
<dbReference type="Gene3D" id="1.10.357.10">
    <property type="entry name" value="Tetracycline Repressor, domain 2"/>
    <property type="match status" value="1"/>
</dbReference>